<dbReference type="RefSeq" id="WP_170181465.1">
    <property type="nucleotide sequence ID" value="NZ_VFQC01000001.1"/>
</dbReference>
<dbReference type="GO" id="GO:0015074">
    <property type="term" value="P:DNA integration"/>
    <property type="evidence" value="ECO:0007669"/>
    <property type="project" value="InterPro"/>
</dbReference>
<dbReference type="AlphaFoldDB" id="A0A543NEI3"/>
<dbReference type="Pfam" id="PF00665">
    <property type="entry name" value="rve"/>
    <property type="match status" value="1"/>
</dbReference>
<accession>A0A543NEI3</accession>
<dbReference type="PANTHER" id="PTHR46889">
    <property type="entry name" value="TRANSPOSASE INSF FOR INSERTION SEQUENCE IS3B-RELATED"/>
    <property type="match status" value="1"/>
</dbReference>
<dbReference type="GO" id="GO:0003676">
    <property type="term" value="F:nucleic acid binding"/>
    <property type="evidence" value="ECO:0007669"/>
    <property type="project" value="InterPro"/>
</dbReference>
<evidence type="ECO:0000313" key="3">
    <source>
        <dbReference type="EMBL" id="TQN30254.1"/>
    </source>
</evidence>
<feature type="domain" description="Integrase catalytic" evidence="2">
    <location>
        <begin position="1"/>
        <end position="156"/>
    </location>
</feature>
<dbReference type="InterPro" id="IPR001584">
    <property type="entry name" value="Integrase_cat-core"/>
</dbReference>
<dbReference type="EMBL" id="VFQC01000001">
    <property type="protein sequence ID" value="TQN30254.1"/>
    <property type="molecule type" value="Genomic_DNA"/>
</dbReference>
<sequence length="235" mass="25825">MPTEQGWLYLAVVMDLFSRRIVGWAMASHMRTDPVCDALAMAVTARRPRTGLIHHSDKGSQYTSLAFGHRCEQVGIRPSTGRSGSCFDNAVTESFFASLETELIDRTTFTTRADAEREVFSYTEATSEVQCVAHRLQAGGSHAALLDPQQELHWGAADLHGTADPGRCGARHVAAFQGSHSQGPVHPARLARRHDHPVRLTHWAIALPVSADPREKPDERRPVPVRAHRVRGTAG</sequence>
<evidence type="ECO:0000313" key="4">
    <source>
        <dbReference type="Proteomes" id="UP000317422"/>
    </source>
</evidence>
<reference evidence="3 4" key="1">
    <citation type="submission" date="2019-06" db="EMBL/GenBank/DDBJ databases">
        <title>Sequencing the genomes of 1000 actinobacteria strains.</title>
        <authorList>
            <person name="Klenk H.-P."/>
        </authorList>
    </citation>
    <scope>NUCLEOTIDE SEQUENCE [LARGE SCALE GENOMIC DNA]</scope>
    <source>
        <strain evidence="3 4">DSM 45015</strain>
    </source>
</reference>
<dbReference type="Gene3D" id="3.30.420.10">
    <property type="entry name" value="Ribonuclease H-like superfamily/Ribonuclease H"/>
    <property type="match status" value="1"/>
</dbReference>
<dbReference type="PROSITE" id="PS50994">
    <property type="entry name" value="INTEGRASE"/>
    <property type="match status" value="1"/>
</dbReference>
<protein>
    <submittedName>
        <fullName evidence="3">Integrase-like protein</fullName>
    </submittedName>
</protein>
<dbReference type="Proteomes" id="UP000317422">
    <property type="component" value="Unassembled WGS sequence"/>
</dbReference>
<proteinExistence type="predicted"/>
<feature type="compositionally biased region" description="Basic residues" evidence="1">
    <location>
        <begin position="226"/>
        <end position="235"/>
    </location>
</feature>
<feature type="region of interest" description="Disordered" evidence="1">
    <location>
        <begin position="211"/>
        <end position="235"/>
    </location>
</feature>
<name>A0A543NEI3_9ACTN</name>
<dbReference type="InterPro" id="IPR050900">
    <property type="entry name" value="Transposase_IS3/IS150/IS904"/>
</dbReference>
<dbReference type="InterPro" id="IPR012337">
    <property type="entry name" value="RNaseH-like_sf"/>
</dbReference>
<keyword evidence="4" id="KW-1185">Reference proteome</keyword>
<dbReference type="SUPFAM" id="SSF53098">
    <property type="entry name" value="Ribonuclease H-like"/>
    <property type="match status" value="1"/>
</dbReference>
<organism evidence="3 4">
    <name type="scientific">Haloactinospora alba</name>
    <dbReference type="NCBI Taxonomy" id="405555"/>
    <lineage>
        <taxon>Bacteria</taxon>
        <taxon>Bacillati</taxon>
        <taxon>Actinomycetota</taxon>
        <taxon>Actinomycetes</taxon>
        <taxon>Streptosporangiales</taxon>
        <taxon>Nocardiopsidaceae</taxon>
        <taxon>Haloactinospora</taxon>
    </lineage>
</organism>
<feature type="compositionally biased region" description="Basic and acidic residues" evidence="1">
    <location>
        <begin position="212"/>
        <end position="222"/>
    </location>
</feature>
<comment type="caution">
    <text evidence="3">The sequence shown here is derived from an EMBL/GenBank/DDBJ whole genome shotgun (WGS) entry which is preliminary data.</text>
</comment>
<dbReference type="PANTHER" id="PTHR46889:SF4">
    <property type="entry name" value="TRANSPOSASE INSO FOR INSERTION SEQUENCE ELEMENT IS911B-RELATED"/>
    <property type="match status" value="1"/>
</dbReference>
<evidence type="ECO:0000259" key="2">
    <source>
        <dbReference type="PROSITE" id="PS50994"/>
    </source>
</evidence>
<evidence type="ECO:0000256" key="1">
    <source>
        <dbReference type="SAM" id="MobiDB-lite"/>
    </source>
</evidence>
<gene>
    <name evidence="3" type="ORF">FHX37_0116</name>
</gene>
<dbReference type="InterPro" id="IPR036397">
    <property type="entry name" value="RNaseH_sf"/>
</dbReference>